<proteinExistence type="inferred from homology"/>
<dbReference type="AlphaFoldDB" id="A0A6J4L7D7"/>
<feature type="transmembrane region" description="Helical" evidence="14">
    <location>
        <begin position="18"/>
        <end position="37"/>
    </location>
</feature>
<evidence type="ECO:0000256" key="10">
    <source>
        <dbReference type="ARBA" id="ARBA00023136"/>
    </source>
</evidence>
<evidence type="ECO:0000256" key="1">
    <source>
        <dbReference type="ARBA" id="ARBA00004651"/>
    </source>
</evidence>
<feature type="transmembrane region" description="Helical" evidence="14">
    <location>
        <begin position="49"/>
        <end position="74"/>
    </location>
</feature>
<evidence type="ECO:0000256" key="3">
    <source>
        <dbReference type="ARBA" id="ARBA00022448"/>
    </source>
</evidence>
<evidence type="ECO:0000313" key="15">
    <source>
        <dbReference type="EMBL" id="CAA9321251.1"/>
    </source>
</evidence>
<evidence type="ECO:0000256" key="9">
    <source>
        <dbReference type="ARBA" id="ARBA00023065"/>
    </source>
</evidence>
<keyword evidence="3" id="KW-0813">Transport</keyword>
<reference evidence="15" key="1">
    <citation type="submission" date="2020-02" db="EMBL/GenBank/DDBJ databases">
        <authorList>
            <person name="Meier V. D."/>
        </authorList>
    </citation>
    <scope>NUCLEOTIDE SEQUENCE</scope>
    <source>
        <strain evidence="15">AVDCRST_MAG89</strain>
    </source>
</reference>
<dbReference type="InterPro" id="IPR001734">
    <property type="entry name" value="Na/solute_symporter"/>
</dbReference>
<dbReference type="PANTHER" id="PTHR48086:SF3">
    <property type="entry name" value="SODIUM_PROLINE SYMPORTER"/>
    <property type="match status" value="1"/>
</dbReference>
<keyword evidence="6" id="KW-0769">Symport</keyword>
<comment type="subcellular location">
    <subcellularLocation>
        <location evidence="1">Cell membrane</location>
        <topology evidence="1">Multi-pass membrane protein</topology>
    </subcellularLocation>
</comment>
<dbReference type="Pfam" id="PF00474">
    <property type="entry name" value="SSF"/>
    <property type="match status" value="1"/>
</dbReference>
<keyword evidence="5 14" id="KW-0812">Transmembrane</keyword>
<evidence type="ECO:0000256" key="8">
    <source>
        <dbReference type="ARBA" id="ARBA00023053"/>
    </source>
</evidence>
<evidence type="ECO:0000256" key="6">
    <source>
        <dbReference type="ARBA" id="ARBA00022847"/>
    </source>
</evidence>
<protein>
    <submittedName>
        <fullName evidence="15">Sodium/proline symporter</fullName>
    </submittedName>
</protein>
<dbReference type="GO" id="GO:0005886">
    <property type="term" value="C:plasma membrane"/>
    <property type="evidence" value="ECO:0007669"/>
    <property type="project" value="UniProtKB-SubCell"/>
</dbReference>
<keyword evidence="8" id="KW-0915">Sodium</keyword>
<keyword evidence="7 14" id="KW-1133">Transmembrane helix</keyword>
<evidence type="ECO:0000256" key="2">
    <source>
        <dbReference type="ARBA" id="ARBA00006434"/>
    </source>
</evidence>
<evidence type="ECO:0000256" key="5">
    <source>
        <dbReference type="ARBA" id="ARBA00022692"/>
    </source>
</evidence>
<feature type="transmembrane region" description="Helical" evidence="14">
    <location>
        <begin position="137"/>
        <end position="165"/>
    </location>
</feature>
<keyword evidence="4" id="KW-1003">Cell membrane</keyword>
<dbReference type="PANTHER" id="PTHR48086">
    <property type="entry name" value="SODIUM/PROLINE SYMPORTER-RELATED"/>
    <property type="match status" value="1"/>
</dbReference>
<evidence type="ECO:0000256" key="11">
    <source>
        <dbReference type="ARBA" id="ARBA00023201"/>
    </source>
</evidence>
<feature type="transmembrane region" description="Helical" evidence="14">
    <location>
        <begin position="279"/>
        <end position="302"/>
    </location>
</feature>
<evidence type="ECO:0000256" key="4">
    <source>
        <dbReference type="ARBA" id="ARBA00022475"/>
    </source>
</evidence>
<feature type="transmembrane region" description="Helical" evidence="14">
    <location>
        <begin position="171"/>
        <end position="190"/>
    </location>
</feature>
<dbReference type="InterPro" id="IPR050277">
    <property type="entry name" value="Sodium:Solute_Symporter"/>
</dbReference>
<keyword evidence="11" id="KW-0739">Sodium transport</keyword>
<dbReference type="GO" id="GO:0015293">
    <property type="term" value="F:symporter activity"/>
    <property type="evidence" value="ECO:0007669"/>
    <property type="project" value="UniProtKB-KW"/>
</dbReference>
<dbReference type="Gene3D" id="1.20.1730.10">
    <property type="entry name" value="Sodium/glucose cotransporter"/>
    <property type="match status" value="1"/>
</dbReference>
<name>A0A6J4L7D7_9BACT</name>
<dbReference type="EMBL" id="CADCTV010000352">
    <property type="protein sequence ID" value="CAA9321251.1"/>
    <property type="molecule type" value="Genomic_DNA"/>
</dbReference>
<dbReference type="InterPro" id="IPR038377">
    <property type="entry name" value="Na/Glc_symporter_sf"/>
</dbReference>
<feature type="transmembrane region" description="Helical" evidence="14">
    <location>
        <begin position="322"/>
        <end position="345"/>
    </location>
</feature>
<feature type="transmembrane region" description="Helical" evidence="14">
    <location>
        <begin position="80"/>
        <end position="106"/>
    </location>
</feature>
<organism evidence="15">
    <name type="scientific">uncultured Gemmatimonadota bacterium</name>
    <dbReference type="NCBI Taxonomy" id="203437"/>
    <lineage>
        <taxon>Bacteria</taxon>
        <taxon>Pseudomonadati</taxon>
        <taxon>Gemmatimonadota</taxon>
        <taxon>environmental samples</taxon>
    </lineage>
</organism>
<feature type="non-terminal residue" evidence="15">
    <location>
        <position position="385"/>
    </location>
</feature>
<accession>A0A6J4L7D7</accession>
<dbReference type="PROSITE" id="PS50283">
    <property type="entry name" value="NA_SOLUT_SYMP_3"/>
    <property type="match status" value="1"/>
</dbReference>
<evidence type="ECO:0000256" key="7">
    <source>
        <dbReference type="ARBA" id="ARBA00022989"/>
    </source>
</evidence>
<evidence type="ECO:0000256" key="12">
    <source>
        <dbReference type="ARBA" id="ARBA00033708"/>
    </source>
</evidence>
<feature type="transmembrane region" description="Helical" evidence="14">
    <location>
        <begin position="235"/>
        <end position="258"/>
    </location>
</feature>
<keyword evidence="9" id="KW-0406">Ion transport</keyword>
<sequence>MMLAILQTSELPRLAQPTIVAVALVYFAIVAAIGVWATRKTRTASDFFVAGEGIGLAALTLAAMSATLSGFAFIGGPGLVYATGVGAMFLILPASVTSSMTSWALAKRMRLLAEVRGLITVPDAIGARYRSPAAQGLSAVAILVAVIGYMATNILALGLVIDAIFGTGLTWGVWIGMAIVLGYSVAGGILAGVYTDVFQGSLMAVASVLVFIYTLKTGGGMEGISRTILSADAAFMGPFGSMGAVAALSLFFVFGVGSMGQPHVIHKFYMLRDPRKLKWYPLLVTLALVVTMLLYFGVGVAVKALVVEGRMEPLARPDDATPFFLLRFTPVLLAALVFSGVAAAIMSTVNSFMNIGAAAITHDIPVALGFKVKNELKWYPLLVTL</sequence>
<gene>
    <name evidence="15" type="ORF">AVDCRST_MAG89-1642</name>
</gene>
<evidence type="ECO:0000256" key="14">
    <source>
        <dbReference type="SAM" id="Phobius"/>
    </source>
</evidence>
<dbReference type="GO" id="GO:0006814">
    <property type="term" value="P:sodium ion transport"/>
    <property type="evidence" value="ECO:0007669"/>
    <property type="project" value="UniProtKB-KW"/>
</dbReference>
<keyword evidence="10 14" id="KW-0472">Membrane</keyword>
<comment type="catalytic activity">
    <reaction evidence="12">
        <text>L-proline(in) + Na(+)(in) = L-proline(out) + Na(+)(out)</text>
        <dbReference type="Rhea" id="RHEA:28967"/>
        <dbReference type="ChEBI" id="CHEBI:29101"/>
        <dbReference type="ChEBI" id="CHEBI:60039"/>
    </reaction>
</comment>
<feature type="transmembrane region" description="Helical" evidence="14">
    <location>
        <begin position="197"/>
        <end position="215"/>
    </location>
</feature>
<evidence type="ECO:0000256" key="13">
    <source>
        <dbReference type="RuleBase" id="RU362091"/>
    </source>
</evidence>
<comment type="similarity">
    <text evidence="2 13">Belongs to the sodium:solute symporter (SSF) (TC 2.A.21) family.</text>
</comment>